<dbReference type="PANTHER" id="PTHR22770">
    <property type="entry name" value="UBIQUITIN CONJUGATING ENZYME 7 INTERACTING PROTEIN-RELATED"/>
    <property type="match status" value="1"/>
</dbReference>
<protein>
    <recommendedName>
        <fullName evidence="8">RING-type domain-containing protein</fullName>
    </recommendedName>
</protein>
<keyword evidence="5" id="KW-0863">Zinc-finger</keyword>
<dbReference type="SUPFAM" id="SSF57850">
    <property type="entry name" value="RING/U-box"/>
    <property type="match status" value="1"/>
</dbReference>
<dbReference type="AlphaFoldDB" id="A0A817Y765"/>
<reference evidence="9" key="1">
    <citation type="submission" date="2021-02" db="EMBL/GenBank/DDBJ databases">
        <authorList>
            <person name="Nowell W R."/>
        </authorList>
    </citation>
    <scope>NUCLEOTIDE SEQUENCE</scope>
</reference>
<dbReference type="OrthoDB" id="9981288at2759"/>
<dbReference type="Proteomes" id="UP000663833">
    <property type="component" value="Unassembled WGS sequence"/>
</dbReference>
<dbReference type="EMBL" id="CAJNXB010005789">
    <property type="protein sequence ID" value="CAF3446908.1"/>
    <property type="molecule type" value="Genomic_DNA"/>
</dbReference>
<dbReference type="EMBL" id="CAJOBP010003022">
    <property type="protein sequence ID" value="CAF4386214.1"/>
    <property type="molecule type" value="Genomic_DNA"/>
</dbReference>
<comment type="caution">
    <text evidence="9">The sequence shown here is derived from an EMBL/GenBank/DDBJ whole genome shotgun (WGS) entry which is preliminary data.</text>
</comment>
<dbReference type="Proteomes" id="UP000663825">
    <property type="component" value="Unassembled WGS sequence"/>
</dbReference>
<evidence type="ECO:0000313" key="14">
    <source>
        <dbReference type="EMBL" id="CAF4386214.1"/>
    </source>
</evidence>
<dbReference type="CDD" id="cd20336">
    <property type="entry name" value="Rcat_RBR"/>
    <property type="match status" value="1"/>
</dbReference>
<dbReference type="EMBL" id="CAJOBR010004871">
    <property type="protein sequence ID" value="CAF4798590.1"/>
    <property type="molecule type" value="Genomic_DNA"/>
</dbReference>
<evidence type="ECO:0000313" key="13">
    <source>
        <dbReference type="EMBL" id="CAF3782587.1"/>
    </source>
</evidence>
<evidence type="ECO:0000313" key="20">
    <source>
        <dbReference type="Proteomes" id="UP000663873"/>
    </source>
</evidence>
<dbReference type="EMBL" id="CAJOBS010002499">
    <property type="protein sequence ID" value="CAF4819011.1"/>
    <property type="molecule type" value="Genomic_DNA"/>
</dbReference>
<evidence type="ECO:0000313" key="18">
    <source>
        <dbReference type="EMBL" id="CAF4819011.1"/>
    </source>
</evidence>
<gene>
    <name evidence="9" type="ORF">FME351_LOCUS6989</name>
    <name evidence="12" type="ORF">GRG538_LOCUS19396</name>
    <name evidence="15" type="ORF">HFQ381_LOCUS21867</name>
    <name evidence="13" type="ORF">KIK155_LOCUS31438</name>
    <name evidence="10" type="ORF">LUA448_LOCUS19166</name>
    <name evidence="17" type="ORF">QYT958_LOCUS23729</name>
    <name evidence="11" type="ORF">TIS948_LOCUS31631</name>
    <name evidence="18" type="ORF">TOA249_LOCUS24465</name>
    <name evidence="16" type="ORF">TSG867_LOCUS27048</name>
    <name evidence="14" type="ORF">UJA718_LOCUS18101</name>
</gene>
<dbReference type="EMBL" id="CAJNYD010002426">
    <property type="protein sequence ID" value="CAF3418120.1"/>
    <property type="molecule type" value="Genomic_DNA"/>
</dbReference>
<dbReference type="EMBL" id="CAJNYT010003176">
    <property type="protein sequence ID" value="CAF3533563.1"/>
    <property type="molecule type" value="Genomic_DNA"/>
</dbReference>
<evidence type="ECO:0000256" key="4">
    <source>
        <dbReference type="ARBA" id="ARBA00022737"/>
    </source>
</evidence>
<name>A0A817Y765_9BILA</name>
<dbReference type="InterPro" id="IPR051628">
    <property type="entry name" value="LUBAC_E3_Ligases"/>
</dbReference>
<dbReference type="GO" id="GO:0008270">
    <property type="term" value="F:zinc ion binding"/>
    <property type="evidence" value="ECO:0007669"/>
    <property type="project" value="UniProtKB-KW"/>
</dbReference>
<keyword evidence="20" id="KW-1185">Reference proteome</keyword>
<evidence type="ECO:0000256" key="7">
    <source>
        <dbReference type="ARBA" id="ARBA00022833"/>
    </source>
</evidence>
<dbReference type="GO" id="GO:0016740">
    <property type="term" value="F:transferase activity"/>
    <property type="evidence" value="ECO:0007669"/>
    <property type="project" value="UniProtKB-KW"/>
</dbReference>
<dbReference type="InterPro" id="IPR044066">
    <property type="entry name" value="TRIAD_supradom"/>
</dbReference>
<evidence type="ECO:0000259" key="8">
    <source>
        <dbReference type="PROSITE" id="PS51873"/>
    </source>
</evidence>
<keyword evidence="4" id="KW-0677">Repeat</keyword>
<evidence type="ECO:0000313" key="16">
    <source>
        <dbReference type="EMBL" id="CAF4588543.1"/>
    </source>
</evidence>
<evidence type="ECO:0000313" key="12">
    <source>
        <dbReference type="EMBL" id="CAF3533563.1"/>
    </source>
</evidence>
<keyword evidence="6" id="KW-0833">Ubl conjugation pathway</keyword>
<evidence type="ECO:0000256" key="3">
    <source>
        <dbReference type="ARBA" id="ARBA00022723"/>
    </source>
</evidence>
<feature type="domain" description="RING-type" evidence="8">
    <location>
        <begin position="26"/>
        <end position="253"/>
    </location>
</feature>
<keyword evidence="2" id="KW-0808">Transferase</keyword>
<evidence type="ECO:0000256" key="1">
    <source>
        <dbReference type="ARBA" id="ARBA00004906"/>
    </source>
</evidence>
<dbReference type="EMBL" id="CAJOBQ010002988">
    <property type="protein sequence ID" value="CAF4588543.1"/>
    <property type="molecule type" value="Genomic_DNA"/>
</dbReference>
<keyword evidence="7" id="KW-0862">Zinc</keyword>
<evidence type="ECO:0000256" key="6">
    <source>
        <dbReference type="ARBA" id="ARBA00022786"/>
    </source>
</evidence>
<dbReference type="PANTHER" id="PTHR22770:SF47">
    <property type="entry name" value="E3 UBIQUITIN-PROTEIN LIGASE RNF216"/>
    <property type="match status" value="1"/>
</dbReference>
<evidence type="ECO:0000256" key="5">
    <source>
        <dbReference type="ARBA" id="ARBA00022771"/>
    </source>
</evidence>
<dbReference type="Proteomes" id="UP000663865">
    <property type="component" value="Unassembled WGS sequence"/>
</dbReference>
<evidence type="ECO:0000313" key="10">
    <source>
        <dbReference type="EMBL" id="CAF3418120.1"/>
    </source>
</evidence>
<dbReference type="EMBL" id="CAJNYU010000630">
    <property type="protein sequence ID" value="CAF3378209.1"/>
    <property type="molecule type" value="Genomic_DNA"/>
</dbReference>
<dbReference type="Proteomes" id="UP000663869">
    <property type="component" value="Unassembled WGS sequence"/>
</dbReference>
<evidence type="ECO:0000313" key="19">
    <source>
        <dbReference type="Proteomes" id="UP000663869"/>
    </source>
</evidence>
<dbReference type="EMBL" id="CAJOBO010002005">
    <property type="protein sequence ID" value="CAF4424835.1"/>
    <property type="molecule type" value="Genomic_DNA"/>
</dbReference>
<sequence length="342" mass="39391">MSTENDPTEPTMQPTTILEIPSPKENTLSCGICEVNIPAADAYLTCINQKCHRVTCANCINTMVNMFFAQPTLNYPLKCGSCRTAFNKASVERVIINENYYEKYIACMLPLYWSKKCLDNDEELAKCPFCPYLEIHTTDACPIQFLTCQHPNCGKRSCLICLSVVQDDTDELTHRSRCVEYRHYKTLIDEAIATGSLRQCPHCELAGIKDDNCTHMTCARCSGKWCYFCGKKEEECNVDDDEYPSLSSHNNDWESNPDRCPMYLCKICELDDRWSAEDEDCLEFFHRCQTLRNLYEVLESIGEDILEELNDQYGIIDACGYSFDDIKDEENRILIKYEWNDS</sequence>
<dbReference type="PROSITE" id="PS51873">
    <property type="entry name" value="TRIAD"/>
    <property type="match status" value="1"/>
</dbReference>
<proteinExistence type="predicted"/>
<dbReference type="Proteomes" id="UP000663848">
    <property type="component" value="Unassembled WGS sequence"/>
</dbReference>
<evidence type="ECO:0000313" key="15">
    <source>
        <dbReference type="EMBL" id="CAF4424835.1"/>
    </source>
</evidence>
<accession>A0A817Y765</accession>
<evidence type="ECO:0000313" key="11">
    <source>
        <dbReference type="EMBL" id="CAF3446908.1"/>
    </source>
</evidence>
<dbReference type="Proteomes" id="UP000663862">
    <property type="component" value="Unassembled WGS sequence"/>
</dbReference>
<keyword evidence="3" id="KW-0479">Metal-binding</keyword>
<evidence type="ECO:0000313" key="9">
    <source>
        <dbReference type="EMBL" id="CAF3378209.1"/>
    </source>
</evidence>
<dbReference type="EMBL" id="CAJNYV010005805">
    <property type="protein sequence ID" value="CAF3782587.1"/>
    <property type="molecule type" value="Genomic_DNA"/>
</dbReference>
<dbReference type="Proteomes" id="UP000663873">
    <property type="component" value="Unassembled WGS sequence"/>
</dbReference>
<dbReference type="Proteomes" id="UP000663838">
    <property type="component" value="Unassembled WGS sequence"/>
</dbReference>
<organism evidence="9 19">
    <name type="scientific">Rotaria socialis</name>
    <dbReference type="NCBI Taxonomy" id="392032"/>
    <lineage>
        <taxon>Eukaryota</taxon>
        <taxon>Metazoa</taxon>
        <taxon>Spiralia</taxon>
        <taxon>Gnathifera</taxon>
        <taxon>Rotifera</taxon>
        <taxon>Eurotatoria</taxon>
        <taxon>Bdelloidea</taxon>
        <taxon>Philodinida</taxon>
        <taxon>Philodinidae</taxon>
        <taxon>Rotaria</taxon>
    </lineage>
</organism>
<dbReference type="Pfam" id="PF26200">
    <property type="entry name" value="Rcat_RNF216"/>
    <property type="match status" value="1"/>
</dbReference>
<dbReference type="Proteomes" id="UP000663872">
    <property type="component" value="Unassembled WGS sequence"/>
</dbReference>
<evidence type="ECO:0000313" key="17">
    <source>
        <dbReference type="EMBL" id="CAF4798590.1"/>
    </source>
</evidence>
<comment type="pathway">
    <text evidence="1">Protein modification; protein ubiquitination.</text>
</comment>
<dbReference type="Proteomes" id="UP000663851">
    <property type="component" value="Unassembled WGS sequence"/>
</dbReference>
<evidence type="ECO:0000256" key="2">
    <source>
        <dbReference type="ARBA" id="ARBA00022679"/>
    </source>
</evidence>